<dbReference type="EMBL" id="JAHEWX010000005">
    <property type="protein sequence ID" value="MBT1541370.1"/>
    <property type="molecule type" value="Genomic_DNA"/>
</dbReference>
<proteinExistence type="predicted"/>
<reference evidence="2" key="1">
    <citation type="submission" date="2021-05" db="EMBL/GenBank/DDBJ databases">
        <title>Whole genome sequence of Curtobacterium flaccumfaciens pv. flaccumfaciens strain CFBP 3417.</title>
        <authorList>
            <person name="Osdaghi E."/>
            <person name="Taghouti G."/>
            <person name="Portier P."/>
            <person name="Fazliarab A."/>
            <person name="Taghavi S.M."/>
            <person name="Briand M."/>
            <person name="Le-Saux M."/>
            <person name="Jacques M.-A."/>
        </authorList>
    </citation>
    <scope>NUCLEOTIDE SEQUENCE</scope>
    <source>
        <strain evidence="2">CFBP 3417</strain>
    </source>
</reference>
<evidence type="ECO:0000313" key="2">
    <source>
        <dbReference type="EMBL" id="MBT1541370.1"/>
    </source>
</evidence>
<keyword evidence="1" id="KW-0812">Transmembrane</keyword>
<dbReference type="AlphaFoldDB" id="A0A9Q2W355"/>
<keyword evidence="1" id="KW-1133">Transmembrane helix</keyword>
<name>A0A9Q2W355_9MICO</name>
<comment type="caution">
    <text evidence="2">The sequence shown here is derived from an EMBL/GenBank/DDBJ whole genome shotgun (WGS) entry which is preliminary data.</text>
</comment>
<sequence length="70" mass="7113">MAKGGGFSSDTTAGAIWNVVICGILCIGIPIAAIVNADRGSASVGIGIAATVLALCMEVSFVRRLLAHRR</sequence>
<accession>A0A9Q2W355</accession>
<organism evidence="2 3">
    <name type="scientific">Curtobacterium flaccumfaciens pv. flaccumfaciens</name>
    <dbReference type="NCBI Taxonomy" id="138532"/>
    <lineage>
        <taxon>Bacteria</taxon>
        <taxon>Bacillati</taxon>
        <taxon>Actinomycetota</taxon>
        <taxon>Actinomycetes</taxon>
        <taxon>Micrococcales</taxon>
        <taxon>Microbacteriaceae</taxon>
        <taxon>Curtobacterium</taxon>
    </lineage>
</organism>
<dbReference type="RefSeq" id="WP_042539250.1">
    <property type="nucleotide sequence ID" value="NZ_JAHEWX010000005.1"/>
</dbReference>
<feature type="transmembrane region" description="Helical" evidence="1">
    <location>
        <begin position="12"/>
        <end position="35"/>
    </location>
</feature>
<gene>
    <name evidence="2" type="ORF">KK103_06310</name>
</gene>
<protein>
    <submittedName>
        <fullName evidence="2">Uncharacterized protein</fullName>
    </submittedName>
</protein>
<feature type="transmembrane region" description="Helical" evidence="1">
    <location>
        <begin position="41"/>
        <end position="62"/>
    </location>
</feature>
<evidence type="ECO:0000313" key="3">
    <source>
        <dbReference type="Proteomes" id="UP000709437"/>
    </source>
</evidence>
<keyword evidence="1" id="KW-0472">Membrane</keyword>
<evidence type="ECO:0000256" key="1">
    <source>
        <dbReference type="SAM" id="Phobius"/>
    </source>
</evidence>
<dbReference type="Proteomes" id="UP000709437">
    <property type="component" value="Unassembled WGS sequence"/>
</dbReference>